<dbReference type="OrthoDB" id="8690132at2"/>
<feature type="transmembrane region" description="Helical" evidence="2">
    <location>
        <begin position="261"/>
        <end position="278"/>
    </location>
</feature>
<dbReference type="InterPro" id="IPR037185">
    <property type="entry name" value="EmrE-like"/>
</dbReference>
<feature type="transmembrane region" description="Helical" evidence="2">
    <location>
        <begin position="149"/>
        <end position="170"/>
    </location>
</feature>
<keyword evidence="2" id="KW-1133">Transmembrane helix</keyword>
<feature type="transmembrane region" description="Helical" evidence="2">
    <location>
        <begin position="231"/>
        <end position="249"/>
    </location>
</feature>
<feature type="transmembrane region" description="Helical" evidence="2">
    <location>
        <begin position="176"/>
        <end position="197"/>
    </location>
</feature>
<feature type="transmembrane region" description="Helical" evidence="2">
    <location>
        <begin position="342"/>
        <end position="360"/>
    </location>
</feature>
<reference evidence="4 5" key="2">
    <citation type="submission" date="2019-02" db="EMBL/GenBank/DDBJ databases">
        <title>'Lichenibacterium ramalinii' gen. nov. sp. nov., 'Lichenibacterium minor' gen. nov. sp. nov.</title>
        <authorList>
            <person name="Pankratov T."/>
        </authorList>
    </citation>
    <scope>NUCLEOTIDE SEQUENCE [LARGE SCALE GENOMIC DNA]</scope>
    <source>
        <strain evidence="4 5">RmlP001</strain>
    </source>
</reference>
<proteinExistence type="predicted"/>
<keyword evidence="2" id="KW-0472">Membrane</keyword>
<keyword evidence="5" id="KW-1185">Reference proteome</keyword>
<feature type="domain" description="EamA" evidence="3">
    <location>
        <begin position="90"/>
        <end position="218"/>
    </location>
</feature>
<dbReference type="PANTHER" id="PTHR22911:SF135">
    <property type="entry name" value="BLR4310 PROTEIN"/>
    <property type="match status" value="1"/>
</dbReference>
<dbReference type="InterPro" id="IPR000620">
    <property type="entry name" value="EamA_dom"/>
</dbReference>
<evidence type="ECO:0000256" key="2">
    <source>
        <dbReference type="SAM" id="Phobius"/>
    </source>
</evidence>
<dbReference type="PROSITE" id="PS51257">
    <property type="entry name" value="PROKAR_LIPOPROTEIN"/>
    <property type="match status" value="1"/>
</dbReference>
<evidence type="ECO:0000313" key="5">
    <source>
        <dbReference type="Proteomes" id="UP000289411"/>
    </source>
</evidence>
<reference evidence="4 5" key="1">
    <citation type="submission" date="2018-09" db="EMBL/GenBank/DDBJ databases">
        <authorList>
            <person name="Grouzdev D.S."/>
            <person name="Krutkina M.S."/>
        </authorList>
    </citation>
    <scope>NUCLEOTIDE SEQUENCE [LARGE SCALE GENOMIC DNA]</scope>
    <source>
        <strain evidence="4 5">RmlP001</strain>
    </source>
</reference>
<feature type="transmembrane region" description="Helical" evidence="2">
    <location>
        <begin position="89"/>
        <end position="108"/>
    </location>
</feature>
<evidence type="ECO:0000313" key="4">
    <source>
        <dbReference type="EMBL" id="RYB05995.1"/>
    </source>
</evidence>
<organism evidence="4 5">
    <name type="scientific">Lichenibacterium ramalinae</name>
    <dbReference type="NCBI Taxonomy" id="2316527"/>
    <lineage>
        <taxon>Bacteria</taxon>
        <taxon>Pseudomonadati</taxon>
        <taxon>Pseudomonadota</taxon>
        <taxon>Alphaproteobacteria</taxon>
        <taxon>Hyphomicrobiales</taxon>
        <taxon>Lichenihabitantaceae</taxon>
        <taxon>Lichenibacterium</taxon>
    </lineage>
</organism>
<name>A0A4V1RIW6_9HYPH</name>
<feature type="transmembrane region" description="Helical" evidence="2">
    <location>
        <begin position="120"/>
        <end position="137"/>
    </location>
</feature>
<dbReference type="PANTHER" id="PTHR22911">
    <property type="entry name" value="ACYL-MALONYL CONDENSING ENZYME-RELATED"/>
    <property type="match status" value="1"/>
</dbReference>
<sequence length="370" mass="38002">MPRASPSRASCAPSRTTRSSAPGHGASACRAATCEPGRRGCRRHTCPQAAPLRCGSDRRCPIAGKRATLEATVPTSAQDRANPMKDQRAAGIVMVLAAGFIYSTAGLFTHALPLEAWTILAWRAVFGTGFMMAWMAAENPRGLGRALAIGWGGLALALPTALCGACYIFALKLTTVADVTVVYATLPFVTAAVSWAWTGDVPERRLVVASLAALCGVGTMVAGGLGDGTRLAGMALALAMNAGMAVILVNARRNARTSNAVYTLGTALSGVVGFAMARDPGVTGAQLALLVPFGFLTIGLAMALYMAGARRIPPAEVGLISMLDVASGPALVWLAFGERPGGPTLVGGALVVAALLWHLGPDLKLLARPA</sequence>
<dbReference type="GO" id="GO:0016020">
    <property type="term" value="C:membrane"/>
    <property type="evidence" value="ECO:0007669"/>
    <property type="project" value="InterPro"/>
</dbReference>
<feature type="compositionally biased region" description="Low complexity" evidence="1">
    <location>
        <begin position="1"/>
        <end position="15"/>
    </location>
</feature>
<dbReference type="EMBL" id="QYBC01000005">
    <property type="protein sequence ID" value="RYB05995.1"/>
    <property type="molecule type" value="Genomic_DNA"/>
</dbReference>
<evidence type="ECO:0000256" key="1">
    <source>
        <dbReference type="SAM" id="MobiDB-lite"/>
    </source>
</evidence>
<feature type="region of interest" description="Disordered" evidence="1">
    <location>
        <begin position="1"/>
        <end position="27"/>
    </location>
</feature>
<feature type="transmembrane region" description="Helical" evidence="2">
    <location>
        <begin position="317"/>
        <end position="336"/>
    </location>
</feature>
<accession>A0A4V1RIW6</accession>
<feature type="transmembrane region" description="Helical" evidence="2">
    <location>
        <begin position="284"/>
        <end position="305"/>
    </location>
</feature>
<dbReference type="SUPFAM" id="SSF103481">
    <property type="entry name" value="Multidrug resistance efflux transporter EmrE"/>
    <property type="match status" value="2"/>
</dbReference>
<comment type="caution">
    <text evidence="4">The sequence shown here is derived from an EMBL/GenBank/DDBJ whole genome shotgun (WGS) entry which is preliminary data.</text>
</comment>
<keyword evidence="2" id="KW-0812">Transmembrane</keyword>
<evidence type="ECO:0000259" key="3">
    <source>
        <dbReference type="Pfam" id="PF00892"/>
    </source>
</evidence>
<dbReference type="Pfam" id="PF00892">
    <property type="entry name" value="EamA"/>
    <property type="match status" value="1"/>
</dbReference>
<protein>
    <submittedName>
        <fullName evidence="4">DMT family transporter</fullName>
    </submittedName>
</protein>
<gene>
    <name evidence="4" type="ORF">D3272_07315</name>
</gene>
<feature type="transmembrane region" description="Helical" evidence="2">
    <location>
        <begin position="206"/>
        <end position="225"/>
    </location>
</feature>
<dbReference type="Proteomes" id="UP000289411">
    <property type="component" value="Unassembled WGS sequence"/>
</dbReference>
<dbReference type="AlphaFoldDB" id="A0A4V1RIW6"/>